<dbReference type="Proteomes" id="UP000176604">
    <property type="component" value="Unassembled WGS sequence"/>
</dbReference>
<sequence length="124" mass="14265">MEQYLMPSSPLIETVSVLGKKIRTSEPYWEHIVRDKHGELAERLPDALETLRSPDEVYRQGEASDVYLYYRLINRFTLCVVTRHLNGDGFIITAYLTTKKKRKGIQVWFKTTTSNSSSIPTATP</sequence>
<organism evidence="1 2">
    <name type="scientific">Candidatus Uhrbacteria bacterium RIFCSPHIGHO2_12_FULL_54_23</name>
    <dbReference type="NCBI Taxonomy" id="1802397"/>
    <lineage>
        <taxon>Bacteria</taxon>
        <taxon>Candidatus Uhriibacteriota</taxon>
    </lineage>
</organism>
<name>A0A1F7UI02_9BACT</name>
<evidence type="ECO:0000313" key="2">
    <source>
        <dbReference type="Proteomes" id="UP000176604"/>
    </source>
</evidence>
<gene>
    <name evidence="1" type="ORF">A3J43_03075</name>
</gene>
<dbReference type="EMBL" id="MGEF01000061">
    <property type="protein sequence ID" value="OGL77348.1"/>
    <property type="molecule type" value="Genomic_DNA"/>
</dbReference>
<comment type="caution">
    <text evidence="1">The sequence shown here is derived from an EMBL/GenBank/DDBJ whole genome shotgun (WGS) entry which is preliminary data.</text>
</comment>
<accession>A0A1F7UI02</accession>
<protein>
    <recommendedName>
        <fullName evidence="3">Phage-Barnase-EndoU-ColicinE5/D-RelE like nuclease 2 domain-containing protein</fullName>
    </recommendedName>
</protein>
<reference evidence="1 2" key="1">
    <citation type="journal article" date="2016" name="Nat. Commun.">
        <title>Thousands of microbial genomes shed light on interconnected biogeochemical processes in an aquifer system.</title>
        <authorList>
            <person name="Anantharaman K."/>
            <person name="Brown C.T."/>
            <person name="Hug L.A."/>
            <person name="Sharon I."/>
            <person name="Castelle C.J."/>
            <person name="Probst A.J."/>
            <person name="Thomas B.C."/>
            <person name="Singh A."/>
            <person name="Wilkins M.J."/>
            <person name="Karaoz U."/>
            <person name="Brodie E.L."/>
            <person name="Williams K.H."/>
            <person name="Hubbard S.S."/>
            <person name="Banfield J.F."/>
        </authorList>
    </citation>
    <scope>NUCLEOTIDE SEQUENCE [LARGE SCALE GENOMIC DNA]</scope>
</reference>
<proteinExistence type="predicted"/>
<evidence type="ECO:0008006" key="3">
    <source>
        <dbReference type="Google" id="ProtNLM"/>
    </source>
</evidence>
<dbReference type="AlphaFoldDB" id="A0A1F7UI02"/>
<evidence type="ECO:0000313" key="1">
    <source>
        <dbReference type="EMBL" id="OGL77348.1"/>
    </source>
</evidence>